<evidence type="ECO:0000259" key="6">
    <source>
        <dbReference type="Pfam" id="PF00135"/>
    </source>
</evidence>
<dbReference type="InterPro" id="IPR029058">
    <property type="entry name" value="AB_hydrolase_fold"/>
</dbReference>
<accession>A0A401QUN7</accession>
<proteinExistence type="inferred from homology"/>
<name>A0A401QUN7_STRNR</name>
<dbReference type="InterPro" id="IPR000997">
    <property type="entry name" value="Cholinesterase"/>
</dbReference>
<feature type="region of interest" description="Disordered" evidence="5">
    <location>
        <begin position="478"/>
        <end position="504"/>
    </location>
</feature>
<evidence type="ECO:0000256" key="5">
    <source>
        <dbReference type="SAM" id="MobiDB-lite"/>
    </source>
</evidence>
<dbReference type="AlphaFoldDB" id="A0A401QUN7"/>
<evidence type="ECO:0000313" key="8">
    <source>
        <dbReference type="Proteomes" id="UP000288351"/>
    </source>
</evidence>
<evidence type="ECO:0000313" key="7">
    <source>
        <dbReference type="EMBL" id="GCB89129.1"/>
    </source>
</evidence>
<feature type="active site" description="Acyl-ester intermediate" evidence="3">
    <location>
        <position position="181"/>
    </location>
</feature>
<evidence type="ECO:0000256" key="1">
    <source>
        <dbReference type="ARBA" id="ARBA00005964"/>
    </source>
</evidence>
<dbReference type="EMBL" id="BHXC01000006">
    <property type="protein sequence ID" value="GCB89129.1"/>
    <property type="molecule type" value="Genomic_DNA"/>
</dbReference>
<dbReference type="PANTHER" id="PTHR11559">
    <property type="entry name" value="CARBOXYLESTERASE"/>
    <property type="match status" value="1"/>
</dbReference>
<dbReference type="InterPro" id="IPR019819">
    <property type="entry name" value="Carboxylesterase_B_CS"/>
</dbReference>
<sequence length="504" mass="54148">MRPIRTEQGHVTGIHSDNGVSAFLGLPYAAPPVGGLRFAPPAPAEPWDGVREATAFGNAGIQILPGADDLRAPQSEDCLYLNVWTPSTDPQARLPVMVWIHGGGFLYGAASEALYDGAALAERGAVVVSFNYRLGVFGFLSHPEVGTNFAVLDWIAALRWVQQNISAFGGDPGNVTVFGQSSGAVAVRALLSTPRARGLFHRGIIQSAGFEHPVSADYTVDSMIQLSNTLFGRVGTADLDALRGLPQDTIVEASLTRPAALATPGRLHTPADLVWFPAVDGEVVTDGFAGWPDDMPVMFGTTQDEARYFHRPGGPVGGPPVSAEQAYTPTALAVMARTLVPDRADDVLTQFRNRGLPTYEALTELTTAAVFHEPALTTYERFTALSRTAYAYRFARVSPGNRRSRMLAYHMAELPYVFGHVAAGDGPDADYDSADTAIRDAVQHAWVEFARTGTPRTPEGHAWPSCRATDPHHTVIEDSMEPRPLTPSPLTRLIHSTRTDAAGN</sequence>
<protein>
    <recommendedName>
        <fullName evidence="4">Carboxylic ester hydrolase</fullName>
        <ecNumber evidence="4">3.1.1.-</ecNumber>
    </recommendedName>
</protein>
<dbReference type="InterPro" id="IPR019826">
    <property type="entry name" value="Carboxylesterase_B_AS"/>
</dbReference>
<keyword evidence="2 4" id="KW-0378">Hydrolase</keyword>
<evidence type="ECO:0000256" key="2">
    <source>
        <dbReference type="ARBA" id="ARBA00022801"/>
    </source>
</evidence>
<dbReference type="InterPro" id="IPR050309">
    <property type="entry name" value="Type-B_Carboxylest/Lipase"/>
</dbReference>
<organism evidence="7 8">
    <name type="scientific">Streptomyces noursei</name>
    <name type="common">Streptomyces albulus</name>
    <dbReference type="NCBI Taxonomy" id="1971"/>
    <lineage>
        <taxon>Bacteria</taxon>
        <taxon>Bacillati</taxon>
        <taxon>Actinomycetota</taxon>
        <taxon>Actinomycetes</taxon>
        <taxon>Kitasatosporales</taxon>
        <taxon>Streptomycetaceae</taxon>
        <taxon>Streptomyces</taxon>
    </lineage>
</organism>
<dbReference type="Pfam" id="PF00135">
    <property type="entry name" value="COesterase"/>
    <property type="match status" value="1"/>
</dbReference>
<dbReference type="PROSITE" id="PS00122">
    <property type="entry name" value="CARBOXYLESTERASE_B_1"/>
    <property type="match status" value="1"/>
</dbReference>
<comment type="similarity">
    <text evidence="1 4">Belongs to the type-B carboxylesterase/lipase family.</text>
</comment>
<dbReference type="EC" id="3.1.1.-" evidence="4"/>
<feature type="active site" description="Charge relay system" evidence="3">
    <location>
        <position position="305"/>
    </location>
</feature>
<dbReference type="InterPro" id="IPR002018">
    <property type="entry name" value="CarbesteraseB"/>
</dbReference>
<dbReference type="GO" id="GO:0004104">
    <property type="term" value="F:cholinesterase activity"/>
    <property type="evidence" value="ECO:0007669"/>
    <property type="project" value="InterPro"/>
</dbReference>
<reference evidence="7 8" key="1">
    <citation type="journal article" date="2019" name="Microbiol. Resour. Announc.">
        <title>Draft Genome Sequence of the Most Traditional epsilon-Poly-l-Lysine Producer, Streptomyces albulus NBRC14147.</title>
        <authorList>
            <person name="Yamanaka K."/>
            <person name="Hamano Y."/>
        </authorList>
    </citation>
    <scope>NUCLEOTIDE SEQUENCE [LARGE SCALE GENOMIC DNA]</scope>
    <source>
        <strain evidence="7 8">NBRC 14147</strain>
    </source>
</reference>
<feature type="active site" description="Charge relay system" evidence="3">
    <location>
        <position position="410"/>
    </location>
</feature>
<dbReference type="Proteomes" id="UP000288351">
    <property type="component" value="Unassembled WGS sequence"/>
</dbReference>
<comment type="caution">
    <text evidence="7">The sequence shown here is derived from an EMBL/GenBank/DDBJ whole genome shotgun (WGS) entry which is preliminary data.</text>
</comment>
<dbReference type="PROSITE" id="PS00941">
    <property type="entry name" value="CARBOXYLESTERASE_B_2"/>
    <property type="match status" value="1"/>
</dbReference>
<gene>
    <name evidence="7" type="ORF">SALB_01803</name>
</gene>
<dbReference type="PRINTS" id="PR00878">
    <property type="entry name" value="CHOLNESTRASE"/>
</dbReference>
<evidence type="ECO:0000256" key="4">
    <source>
        <dbReference type="RuleBase" id="RU361235"/>
    </source>
</evidence>
<feature type="domain" description="Carboxylesterase type B" evidence="6">
    <location>
        <begin position="4"/>
        <end position="479"/>
    </location>
</feature>
<dbReference type="Gene3D" id="3.40.50.1820">
    <property type="entry name" value="alpha/beta hydrolase"/>
    <property type="match status" value="1"/>
</dbReference>
<evidence type="ECO:0000256" key="3">
    <source>
        <dbReference type="PIRSR" id="PIRSR600997-1"/>
    </source>
</evidence>
<dbReference type="RefSeq" id="WP_016572826.1">
    <property type="nucleotide sequence ID" value="NZ_BHXC01000006.1"/>
</dbReference>
<dbReference type="SUPFAM" id="SSF53474">
    <property type="entry name" value="alpha/beta-Hydrolases"/>
    <property type="match status" value="1"/>
</dbReference>